<reference evidence="1" key="2">
    <citation type="journal article" date="2021" name="Genome Biol. Evol.">
        <title>Developing a high-quality reference genome for a parasitic bivalve with doubly uniparental inheritance (Bivalvia: Unionida).</title>
        <authorList>
            <person name="Smith C.H."/>
        </authorList>
    </citation>
    <scope>NUCLEOTIDE SEQUENCE</scope>
    <source>
        <strain evidence="1">CHS0354</strain>
        <tissue evidence="1">Mantle</tissue>
    </source>
</reference>
<dbReference type="AlphaFoldDB" id="A0AAE0W6M3"/>
<gene>
    <name evidence="1" type="ORF">CHS0354_013244</name>
</gene>
<reference evidence="1" key="1">
    <citation type="journal article" date="2021" name="Genome Biol. Evol.">
        <title>A High-Quality Reference Genome for a Parasitic Bivalve with Doubly Uniparental Inheritance (Bivalvia: Unionida).</title>
        <authorList>
            <person name="Smith C.H."/>
        </authorList>
    </citation>
    <scope>NUCLEOTIDE SEQUENCE</scope>
    <source>
        <strain evidence="1">CHS0354</strain>
    </source>
</reference>
<keyword evidence="2" id="KW-1185">Reference proteome</keyword>
<comment type="caution">
    <text evidence="1">The sequence shown here is derived from an EMBL/GenBank/DDBJ whole genome shotgun (WGS) entry which is preliminary data.</text>
</comment>
<evidence type="ECO:0000313" key="1">
    <source>
        <dbReference type="EMBL" id="KAK3602175.1"/>
    </source>
</evidence>
<dbReference type="EMBL" id="JAEAOA010000803">
    <property type="protein sequence ID" value="KAK3602175.1"/>
    <property type="molecule type" value="Genomic_DNA"/>
</dbReference>
<proteinExistence type="predicted"/>
<sequence>MTRQRRNRLPKVWRLLEAKASISTSLKGITGTTLCNFEEDIVHEVSVICQLLRDVIKHKATFRTLMEEMCEVVHNSWHLRKYCGRRTERLVRLVPPGHRTRI</sequence>
<evidence type="ECO:0000313" key="2">
    <source>
        <dbReference type="Proteomes" id="UP001195483"/>
    </source>
</evidence>
<accession>A0AAE0W6M3</accession>
<name>A0AAE0W6M3_9BIVA</name>
<protein>
    <submittedName>
        <fullName evidence="1">Uncharacterized protein</fullName>
    </submittedName>
</protein>
<organism evidence="1 2">
    <name type="scientific">Potamilus streckersoni</name>
    <dbReference type="NCBI Taxonomy" id="2493646"/>
    <lineage>
        <taxon>Eukaryota</taxon>
        <taxon>Metazoa</taxon>
        <taxon>Spiralia</taxon>
        <taxon>Lophotrochozoa</taxon>
        <taxon>Mollusca</taxon>
        <taxon>Bivalvia</taxon>
        <taxon>Autobranchia</taxon>
        <taxon>Heteroconchia</taxon>
        <taxon>Palaeoheterodonta</taxon>
        <taxon>Unionida</taxon>
        <taxon>Unionoidea</taxon>
        <taxon>Unionidae</taxon>
        <taxon>Ambleminae</taxon>
        <taxon>Lampsilini</taxon>
        <taxon>Potamilus</taxon>
    </lineage>
</organism>
<reference evidence="1" key="3">
    <citation type="submission" date="2023-05" db="EMBL/GenBank/DDBJ databases">
        <authorList>
            <person name="Smith C.H."/>
        </authorList>
    </citation>
    <scope>NUCLEOTIDE SEQUENCE</scope>
    <source>
        <strain evidence="1">CHS0354</strain>
        <tissue evidence="1">Mantle</tissue>
    </source>
</reference>
<dbReference type="Proteomes" id="UP001195483">
    <property type="component" value="Unassembled WGS sequence"/>
</dbReference>